<dbReference type="EMBL" id="CP073809">
    <property type="protein sequence ID" value="UTH14541.1"/>
    <property type="molecule type" value="Genomic_DNA"/>
</dbReference>
<protein>
    <recommendedName>
        <fullName evidence="1">UPF0637 protein KFV11_04045</fullName>
    </recommendedName>
</protein>
<comment type="similarity">
    <text evidence="1">Belongs to the UPF0637 family.</text>
</comment>
<dbReference type="Gene3D" id="3.30.930.20">
    <property type="entry name" value="Protein of unknown function DUF1054"/>
    <property type="match status" value="1"/>
</dbReference>
<dbReference type="InterPro" id="IPR053707">
    <property type="entry name" value="UPF0637_domain_sf"/>
</dbReference>
<dbReference type="Proteomes" id="UP001057381">
    <property type="component" value="Chromosome"/>
</dbReference>
<dbReference type="SUPFAM" id="SSF142913">
    <property type="entry name" value="YktB/PF0168-like"/>
    <property type="match status" value="1"/>
</dbReference>
<evidence type="ECO:0000256" key="1">
    <source>
        <dbReference type="HAMAP-Rule" id="MF_01851"/>
    </source>
</evidence>
<dbReference type="KEGG" id="mequ:KFV11_04045"/>
<dbReference type="InterPro" id="IPR009403">
    <property type="entry name" value="UPF0637"/>
</dbReference>
<dbReference type="AlphaFoldDB" id="A0A9Q9BUT9"/>
<gene>
    <name evidence="2" type="ORF">KFV11_04045</name>
</gene>
<dbReference type="Pfam" id="PF06335">
    <property type="entry name" value="DUF1054"/>
    <property type="match status" value="1"/>
</dbReference>
<reference evidence="2" key="1">
    <citation type="submission" date="2021-04" db="EMBL/GenBank/DDBJ databases">
        <title>Complete Genome Sequences of Macrococcus spp. from dog and cattle.</title>
        <authorList>
            <person name="Schwendener S."/>
            <person name="Perreten V."/>
        </authorList>
    </citation>
    <scope>NUCLEOTIDE SEQUENCE</scope>
    <source>
        <strain evidence="2">Epi0143-OL</strain>
    </source>
</reference>
<dbReference type="RefSeq" id="WP_254250406.1">
    <property type="nucleotide sequence ID" value="NZ_CP073809.1"/>
</dbReference>
<name>A0A9Q9BUT9_9STAP</name>
<dbReference type="PIRSF" id="PIRSF021332">
    <property type="entry name" value="DUF1054"/>
    <property type="match status" value="1"/>
</dbReference>
<dbReference type="HAMAP" id="MF_01851">
    <property type="entry name" value="UPF0637"/>
    <property type="match status" value="1"/>
</dbReference>
<sequence>MANYHFTTKDFEVFNIDGLEPRMAALIDHIRPKLNNLGTHMSAFLTEHTGDVYYPHVAKHLRRKTNPPNDTWVAFATHKRGYKMLPHFQIGLFGSHAFVLYGVIYESPEKANVAELWQQKQQTLRALPEDFIMKKDHMKEDYTLMRDVTDEELTAAVRRLKEVKNGELLFGKVYPPEHPALKSDQAFINELEETFLKLIDLQ</sequence>
<accession>A0A9Q9BUT9</accession>
<evidence type="ECO:0000313" key="3">
    <source>
        <dbReference type="Proteomes" id="UP001057381"/>
    </source>
</evidence>
<evidence type="ECO:0000313" key="2">
    <source>
        <dbReference type="EMBL" id="UTH14541.1"/>
    </source>
</evidence>
<proteinExistence type="inferred from homology"/>
<organism evidence="2 3">
    <name type="scientific">Macrococcus equipercicus</name>
    <dbReference type="NCBI Taxonomy" id="69967"/>
    <lineage>
        <taxon>Bacteria</taxon>
        <taxon>Bacillati</taxon>
        <taxon>Bacillota</taxon>
        <taxon>Bacilli</taxon>
        <taxon>Bacillales</taxon>
        <taxon>Staphylococcaceae</taxon>
        <taxon>Macrococcus</taxon>
    </lineage>
</organism>